<dbReference type="Pfam" id="PF20060">
    <property type="entry name" value="DUF6459"/>
    <property type="match status" value="1"/>
</dbReference>
<accession>F5XLJ0</accession>
<name>F5XLJ0_MICPN</name>
<reference evidence="2 3" key="1">
    <citation type="submission" date="2011-05" db="EMBL/GenBank/DDBJ databases">
        <title>Whole genome sequence of Microlunatus phosphovorus NM-1.</title>
        <authorList>
            <person name="Hosoyama A."/>
            <person name="Sasaki K."/>
            <person name="Harada T."/>
            <person name="Igarashi R."/>
            <person name="Kawakoshi A."/>
            <person name="Sasagawa M."/>
            <person name="Fukada J."/>
            <person name="Nakamura S."/>
            <person name="Katano Y."/>
            <person name="Hanada S."/>
            <person name="Kamagata Y."/>
            <person name="Nakamura N."/>
            <person name="Yamazaki S."/>
            <person name="Fujita N."/>
        </authorList>
    </citation>
    <scope>NUCLEOTIDE SEQUENCE [LARGE SCALE GENOMIC DNA]</scope>
    <source>
        <strain evidence="3">ATCC 700054 / DSM 10555 / JCM 9379 / NBRC 101784 / NCIMB 13414 / VKM Ac-1990 / NM-1</strain>
    </source>
</reference>
<dbReference type="RefSeq" id="WP_013864119.1">
    <property type="nucleotide sequence ID" value="NC_015635.1"/>
</dbReference>
<evidence type="ECO:0000256" key="1">
    <source>
        <dbReference type="SAM" id="SignalP"/>
    </source>
</evidence>
<dbReference type="Proteomes" id="UP000007947">
    <property type="component" value="Chromosome"/>
</dbReference>
<keyword evidence="3" id="KW-1185">Reference proteome</keyword>
<sequence length="211" mass="22950">MSISAAGVPAASLAAAPLAAALLRRAVDGRPPAEQWSGVGAARPITPPDQPPLRLVEAVEEADSDSYLPAPARASVPITVDPTPAGVEPDRAAELTKQAQTWAPWFAQLLAEAIDGRRPMESLGRWLDEWALAEVSRHARLQRRERTRRQTTSPLPLATVSSLRAQFTHRRVLEVAVHVRRGRRSLAWAFQLICVGERWRCTAVSLGPAVT</sequence>
<dbReference type="AlphaFoldDB" id="F5XLJ0"/>
<keyword evidence="1" id="KW-0732">Signal</keyword>
<organism evidence="2 3">
    <name type="scientific">Microlunatus phosphovorus (strain ATCC 700054 / DSM 10555 / JCM 9379 / NBRC 101784 / NCIMB 13414 / VKM Ac-1990 / NM-1)</name>
    <dbReference type="NCBI Taxonomy" id="1032480"/>
    <lineage>
        <taxon>Bacteria</taxon>
        <taxon>Bacillati</taxon>
        <taxon>Actinomycetota</taxon>
        <taxon>Actinomycetes</taxon>
        <taxon>Propionibacteriales</taxon>
        <taxon>Propionibacteriaceae</taxon>
        <taxon>Microlunatus</taxon>
    </lineage>
</organism>
<dbReference type="InterPro" id="IPR045596">
    <property type="entry name" value="DUF6459"/>
</dbReference>
<feature type="chain" id="PRO_5038769266" description="Transposase" evidence="1">
    <location>
        <begin position="21"/>
        <end position="211"/>
    </location>
</feature>
<gene>
    <name evidence="2" type="ordered locus">MLP_32420</name>
</gene>
<feature type="signal peptide" evidence="1">
    <location>
        <begin position="1"/>
        <end position="20"/>
    </location>
</feature>
<proteinExistence type="predicted"/>
<dbReference type="KEGG" id="mph:MLP_32420"/>
<evidence type="ECO:0000313" key="2">
    <source>
        <dbReference type="EMBL" id="BAK36256.1"/>
    </source>
</evidence>
<dbReference type="HOGENOM" id="CLU_1303723_0_0_11"/>
<evidence type="ECO:0000313" key="3">
    <source>
        <dbReference type="Proteomes" id="UP000007947"/>
    </source>
</evidence>
<dbReference type="EMBL" id="AP012204">
    <property type="protein sequence ID" value="BAK36256.1"/>
    <property type="molecule type" value="Genomic_DNA"/>
</dbReference>
<protein>
    <recommendedName>
        <fullName evidence="4">Transposase</fullName>
    </recommendedName>
</protein>
<dbReference type="OrthoDB" id="3266345at2"/>
<evidence type="ECO:0008006" key="4">
    <source>
        <dbReference type="Google" id="ProtNLM"/>
    </source>
</evidence>